<name>A0A8J4PY59_9MYCE</name>
<proteinExistence type="predicted"/>
<organism evidence="2 3">
    <name type="scientific">Polysphondylium violaceum</name>
    <dbReference type="NCBI Taxonomy" id="133409"/>
    <lineage>
        <taxon>Eukaryota</taxon>
        <taxon>Amoebozoa</taxon>
        <taxon>Evosea</taxon>
        <taxon>Eumycetozoa</taxon>
        <taxon>Dictyostelia</taxon>
        <taxon>Dictyosteliales</taxon>
        <taxon>Dictyosteliaceae</taxon>
        <taxon>Polysphondylium</taxon>
    </lineage>
</organism>
<keyword evidence="1" id="KW-0812">Transmembrane</keyword>
<dbReference type="Proteomes" id="UP000695562">
    <property type="component" value="Unassembled WGS sequence"/>
</dbReference>
<comment type="caution">
    <text evidence="2">The sequence shown here is derived from an EMBL/GenBank/DDBJ whole genome shotgun (WGS) entry which is preliminary data.</text>
</comment>
<gene>
    <name evidence="2" type="ORF">CYY_002369</name>
</gene>
<sequence>MTIRKPVRLNHPDDLPNVYQGRLRIIGTLGESVKKYRALHAATGLTSLSSGTNNVTPNKQPLLMTNDENKAAYMNNNFGKIKDIETKAQNDLQPVYTNISNNPDTAWVEVEDTDTGDQFYMAWSSSGSVWSFTQSINPVSFENKKIRASQGDTDTKYEALVQFGTYSQSGSVAGIHSYNIGLGTMAVESVIAMMLAKTISGFVSDGLGFLVSAFAERLGAAAAEVGLEVAFVVPEFVIGAVAACLCFAIVFVGLAYLWNWINRQYTIRVQIFNWDTNNDWQVPSQALSNAINPGKDNQTTEMGIKLDKMVDAGAIVYPPGFQGVKTLDNVVYYCLIIYENDHTFAQGCSFAVQMQCNGSTTNGSTYAFQCPRWSDNGHYMVGQVIDANSFLETARSNWTSNMSLNVTTANNIPVNSTMDALSGADNQLYNINIHINKSS</sequence>
<evidence type="ECO:0000313" key="3">
    <source>
        <dbReference type="Proteomes" id="UP000695562"/>
    </source>
</evidence>
<keyword evidence="3" id="KW-1185">Reference proteome</keyword>
<reference evidence="2" key="1">
    <citation type="submission" date="2020-01" db="EMBL/GenBank/DDBJ databases">
        <title>Development of genomics and gene disruption for Polysphondylium violaceum indicates a role for the polyketide synthase stlB in stalk morphogenesis.</title>
        <authorList>
            <person name="Narita B."/>
            <person name="Kawabe Y."/>
            <person name="Kin K."/>
            <person name="Saito T."/>
            <person name="Gibbs R."/>
            <person name="Kuspa A."/>
            <person name="Muzny D."/>
            <person name="Queller D."/>
            <person name="Richards S."/>
            <person name="Strassman J."/>
            <person name="Sucgang R."/>
            <person name="Worley K."/>
            <person name="Schaap P."/>
        </authorList>
    </citation>
    <scope>NUCLEOTIDE SEQUENCE</scope>
    <source>
        <strain evidence="2">QSvi11</strain>
    </source>
</reference>
<keyword evidence="1" id="KW-0472">Membrane</keyword>
<dbReference type="AlphaFoldDB" id="A0A8J4PY59"/>
<evidence type="ECO:0000313" key="2">
    <source>
        <dbReference type="EMBL" id="KAF2076313.1"/>
    </source>
</evidence>
<protein>
    <submittedName>
        <fullName evidence="2">Uncharacterized protein</fullName>
    </submittedName>
</protein>
<dbReference type="EMBL" id="AJWJ01000065">
    <property type="protein sequence ID" value="KAF2076313.1"/>
    <property type="molecule type" value="Genomic_DNA"/>
</dbReference>
<accession>A0A8J4PY59</accession>
<keyword evidence="1" id="KW-1133">Transmembrane helix</keyword>
<dbReference type="OrthoDB" id="1062969at2759"/>
<feature type="transmembrane region" description="Helical" evidence="1">
    <location>
        <begin position="236"/>
        <end position="258"/>
    </location>
</feature>
<evidence type="ECO:0000256" key="1">
    <source>
        <dbReference type="SAM" id="Phobius"/>
    </source>
</evidence>